<dbReference type="SUPFAM" id="SSF47781">
    <property type="entry name" value="RuvA domain 2-like"/>
    <property type="match status" value="1"/>
</dbReference>
<dbReference type="InterPro" id="IPR010994">
    <property type="entry name" value="RuvA_2-like"/>
</dbReference>
<comment type="similarity">
    <text evidence="6">Belongs to the UPF0758 family.</text>
</comment>
<keyword evidence="5" id="KW-0482">Metalloprotease</keyword>
<evidence type="ECO:0000256" key="1">
    <source>
        <dbReference type="ARBA" id="ARBA00022670"/>
    </source>
</evidence>
<gene>
    <name evidence="8" type="ORF">SAMN05216361_3046</name>
</gene>
<dbReference type="STRING" id="634436.SAMN05216361_3046"/>
<organism evidence="8 9">
    <name type="scientific">Marisediminitalea aggregata</name>
    <dbReference type="NCBI Taxonomy" id="634436"/>
    <lineage>
        <taxon>Bacteria</taxon>
        <taxon>Pseudomonadati</taxon>
        <taxon>Pseudomonadota</taxon>
        <taxon>Gammaproteobacteria</taxon>
        <taxon>Alteromonadales</taxon>
        <taxon>Alteromonadaceae</taxon>
        <taxon>Marisediminitalea</taxon>
    </lineage>
</organism>
<protein>
    <submittedName>
        <fullName evidence="8">DNA repair protein RadC</fullName>
    </submittedName>
</protein>
<dbReference type="OrthoDB" id="9804482at2"/>
<evidence type="ECO:0000256" key="5">
    <source>
        <dbReference type="ARBA" id="ARBA00023049"/>
    </source>
</evidence>
<evidence type="ECO:0000256" key="4">
    <source>
        <dbReference type="ARBA" id="ARBA00022833"/>
    </source>
</evidence>
<dbReference type="GO" id="GO:0046872">
    <property type="term" value="F:metal ion binding"/>
    <property type="evidence" value="ECO:0007669"/>
    <property type="project" value="UniProtKB-KW"/>
</dbReference>
<dbReference type="CDD" id="cd08071">
    <property type="entry name" value="MPN_DUF2466"/>
    <property type="match status" value="1"/>
</dbReference>
<dbReference type="InterPro" id="IPR037518">
    <property type="entry name" value="MPN"/>
</dbReference>
<dbReference type="SUPFAM" id="SSF102712">
    <property type="entry name" value="JAB1/MPN domain"/>
    <property type="match status" value="1"/>
</dbReference>
<dbReference type="InterPro" id="IPR046778">
    <property type="entry name" value="UPF0758_N"/>
</dbReference>
<dbReference type="Pfam" id="PF04002">
    <property type="entry name" value="RadC"/>
    <property type="match status" value="1"/>
</dbReference>
<evidence type="ECO:0000313" key="8">
    <source>
        <dbReference type="EMBL" id="SHG83525.1"/>
    </source>
</evidence>
<feature type="domain" description="MPN" evidence="7">
    <location>
        <begin position="102"/>
        <end position="224"/>
    </location>
</feature>
<keyword evidence="1" id="KW-0645">Protease</keyword>
<keyword evidence="2" id="KW-0479">Metal-binding</keyword>
<evidence type="ECO:0000256" key="3">
    <source>
        <dbReference type="ARBA" id="ARBA00022801"/>
    </source>
</evidence>
<evidence type="ECO:0000256" key="6">
    <source>
        <dbReference type="RuleBase" id="RU003797"/>
    </source>
</evidence>
<dbReference type="NCBIfam" id="NF000642">
    <property type="entry name" value="PRK00024.1"/>
    <property type="match status" value="1"/>
</dbReference>
<dbReference type="EMBL" id="FQWD01000005">
    <property type="protein sequence ID" value="SHG83525.1"/>
    <property type="molecule type" value="Genomic_DNA"/>
</dbReference>
<name>A0A1M5N253_9ALTE</name>
<keyword evidence="4" id="KW-0862">Zinc</keyword>
<proteinExistence type="inferred from homology"/>
<keyword evidence="9" id="KW-1185">Reference proteome</keyword>
<dbReference type="GO" id="GO:0008237">
    <property type="term" value="F:metallopeptidase activity"/>
    <property type="evidence" value="ECO:0007669"/>
    <property type="project" value="UniProtKB-KW"/>
</dbReference>
<evidence type="ECO:0000313" key="9">
    <source>
        <dbReference type="Proteomes" id="UP000184520"/>
    </source>
</evidence>
<dbReference type="Pfam" id="PF20582">
    <property type="entry name" value="UPF0758_N"/>
    <property type="match status" value="1"/>
</dbReference>
<dbReference type="PANTHER" id="PTHR30471">
    <property type="entry name" value="DNA REPAIR PROTEIN RADC"/>
    <property type="match status" value="1"/>
</dbReference>
<dbReference type="InterPro" id="IPR025657">
    <property type="entry name" value="RadC_JAB"/>
</dbReference>
<dbReference type="Gene3D" id="1.10.150.20">
    <property type="entry name" value="5' to 3' exonuclease, C-terminal subdomain"/>
    <property type="match status" value="1"/>
</dbReference>
<dbReference type="PROSITE" id="PS50249">
    <property type="entry name" value="MPN"/>
    <property type="match status" value="1"/>
</dbReference>
<dbReference type="PROSITE" id="PS01302">
    <property type="entry name" value="UPF0758"/>
    <property type="match status" value="1"/>
</dbReference>
<dbReference type="InterPro" id="IPR020891">
    <property type="entry name" value="UPF0758_CS"/>
</dbReference>
<dbReference type="PANTHER" id="PTHR30471:SF3">
    <property type="entry name" value="UPF0758 PROTEIN YEES-RELATED"/>
    <property type="match status" value="1"/>
</dbReference>
<reference evidence="9" key="1">
    <citation type="submission" date="2016-11" db="EMBL/GenBank/DDBJ databases">
        <authorList>
            <person name="Varghese N."/>
            <person name="Submissions S."/>
        </authorList>
    </citation>
    <scope>NUCLEOTIDE SEQUENCE [LARGE SCALE GENOMIC DNA]</scope>
    <source>
        <strain evidence="9">CGMCC 1.8995</strain>
    </source>
</reference>
<sequence length="224" mass="24781">MTLLRLPEQSRPREKLLAQGVAQLSDTELLAVLIRSGNQGLSALDIARCLLQTFGSLRGVMTAPKSHLCKVTGIGETKFCEFQAAMEICRRHLAEPLHERSMFHSAEDAKLYLRAQLRDLNQEVFALMLLNSQHHLLAFRKMFTGTINAAAVYPRELVKQALADNAAAVILVHNHPSGNPKPSPADITLTRDVKKAMELVDIQVLDHFIVADNQVCSLAQQGLL</sequence>
<dbReference type="NCBIfam" id="TIGR00608">
    <property type="entry name" value="radc"/>
    <property type="match status" value="1"/>
</dbReference>
<dbReference type="AlphaFoldDB" id="A0A1M5N253"/>
<dbReference type="GO" id="GO:0006508">
    <property type="term" value="P:proteolysis"/>
    <property type="evidence" value="ECO:0007669"/>
    <property type="project" value="UniProtKB-KW"/>
</dbReference>
<keyword evidence="3" id="KW-0378">Hydrolase</keyword>
<dbReference type="Proteomes" id="UP000184520">
    <property type="component" value="Unassembled WGS sequence"/>
</dbReference>
<dbReference type="Gene3D" id="3.40.140.10">
    <property type="entry name" value="Cytidine Deaminase, domain 2"/>
    <property type="match status" value="1"/>
</dbReference>
<accession>A0A1M5N253</accession>
<evidence type="ECO:0000256" key="2">
    <source>
        <dbReference type="ARBA" id="ARBA00022723"/>
    </source>
</evidence>
<evidence type="ECO:0000259" key="7">
    <source>
        <dbReference type="PROSITE" id="PS50249"/>
    </source>
</evidence>
<dbReference type="InterPro" id="IPR001405">
    <property type="entry name" value="UPF0758"/>
</dbReference>
<dbReference type="RefSeq" id="WP_073323976.1">
    <property type="nucleotide sequence ID" value="NZ_FQWD01000005.1"/>
</dbReference>